<dbReference type="PROSITE" id="PS51257">
    <property type="entry name" value="PROKAR_LIPOPROTEIN"/>
    <property type="match status" value="1"/>
</dbReference>
<proteinExistence type="predicted"/>
<keyword evidence="3" id="KW-1185">Reference proteome</keyword>
<dbReference type="PANTHER" id="PTHR36513:SF1">
    <property type="entry name" value="TRANSMEMBRANE PROTEIN"/>
    <property type="match status" value="1"/>
</dbReference>
<evidence type="ECO:0000313" key="3">
    <source>
        <dbReference type="Proteomes" id="UP001302274"/>
    </source>
</evidence>
<dbReference type="EMBL" id="JAYGJQ010000003">
    <property type="protein sequence ID" value="MEA9358156.1"/>
    <property type="molecule type" value="Genomic_DNA"/>
</dbReference>
<protein>
    <submittedName>
        <fullName evidence="2">Alpha/beta hydrolase</fullName>
    </submittedName>
</protein>
<dbReference type="Pfam" id="PF05990">
    <property type="entry name" value="DUF900"/>
    <property type="match status" value="1"/>
</dbReference>
<dbReference type="InterPro" id="IPR010297">
    <property type="entry name" value="DUF900_hydrolase"/>
</dbReference>
<evidence type="ECO:0000313" key="2">
    <source>
        <dbReference type="EMBL" id="MEA9358156.1"/>
    </source>
</evidence>
<gene>
    <name evidence="2" type="ORF">SHI21_18120</name>
</gene>
<feature type="signal peptide" evidence="1">
    <location>
        <begin position="1"/>
        <end position="21"/>
    </location>
</feature>
<keyword evidence="1" id="KW-0732">Signal</keyword>
<dbReference type="PANTHER" id="PTHR36513">
    <property type="entry name" value="ABC TRANSMEMBRANE TYPE-1 DOMAIN-CONTAINING PROTEIN"/>
    <property type="match status" value="1"/>
</dbReference>
<name>A0ABU5VYT0_9BACT</name>
<feature type="chain" id="PRO_5045451572" evidence="1">
    <location>
        <begin position="22"/>
        <end position="397"/>
    </location>
</feature>
<reference evidence="2 3" key="1">
    <citation type="submission" date="2023-11" db="EMBL/GenBank/DDBJ databases">
        <title>A Novel Polar Bacteriovorax (B. antarcticus) Isolated from the Biocrust in Antarctica.</title>
        <authorList>
            <person name="Mun W."/>
            <person name="Choi S.Y."/>
            <person name="Mitchell R.J."/>
        </authorList>
    </citation>
    <scope>NUCLEOTIDE SEQUENCE [LARGE SCALE GENOMIC DNA]</scope>
    <source>
        <strain evidence="2 3">PP10</strain>
    </source>
</reference>
<evidence type="ECO:0000256" key="1">
    <source>
        <dbReference type="SAM" id="SignalP"/>
    </source>
</evidence>
<organism evidence="2 3">
    <name type="scientific">Bacteriovorax antarcticus</name>
    <dbReference type="NCBI Taxonomy" id="3088717"/>
    <lineage>
        <taxon>Bacteria</taxon>
        <taxon>Pseudomonadati</taxon>
        <taxon>Bdellovibrionota</taxon>
        <taxon>Bacteriovoracia</taxon>
        <taxon>Bacteriovoracales</taxon>
        <taxon>Bacteriovoracaceae</taxon>
        <taxon>Bacteriovorax</taxon>
    </lineage>
</organism>
<keyword evidence="2" id="KW-0378">Hydrolase</keyword>
<dbReference type="RefSeq" id="WP_323578441.1">
    <property type="nucleotide sequence ID" value="NZ_JAYGJQ010000003.1"/>
</dbReference>
<comment type="caution">
    <text evidence="2">The sequence shown here is derived from an EMBL/GenBank/DDBJ whole genome shotgun (WGS) entry which is preliminary data.</text>
</comment>
<dbReference type="Proteomes" id="UP001302274">
    <property type="component" value="Unassembled WGS sequence"/>
</dbReference>
<dbReference type="GO" id="GO:0016787">
    <property type="term" value="F:hydrolase activity"/>
    <property type="evidence" value="ECO:0007669"/>
    <property type="project" value="UniProtKB-KW"/>
</dbReference>
<accession>A0ABU5VYT0</accession>
<sequence length="397" mass="44676">MKKIILLLLLGLVLISCSSHEKAPEVTENIKKITEAPVTPDIPEEPINLDLELQEKLQGVWKQYFVEEFNDTRSVNVMVVTNRQFKGKGFGCTDDYFGTGADANFRLGVCRVNVPRNHSTGEISFTANQRESSHDYFKILAQKELNLATLVDYLKKAKRSPLLFVHGFNVKHQEAVLRASQITYDLKYQGPVILFSWPAGAGDSFLDEKLIQRTYAANLKTAQSSVGLFKLFVSKLIENKIIPNIVVHSMGHQVVLPALFELGKNGQLQVTDSQMPLGEVILNAPDFDSDLFVKNIEVIKNLSRRVTLYCSYNDKAMFASETINSSKRLGGCTYMEGVDSINVSLLDNSTFGLNHGYYASRQILTDVFQVLLGIEADRRLFMKKSEPNSTEKYYLRP</sequence>